<proteinExistence type="predicted"/>
<protein>
    <submittedName>
        <fullName evidence="1">Uncharacterized protein</fullName>
    </submittedName>
</protein>
<gene>
    <name evidence="1" type="ORF">F2Q70_00043319</name>
</gene>
<organism evidence="1">
    <name type="scientific">Brassica cretica</name>
    <name type="common">Mustard</name>
    <dbReference type="NCBI Taxonomy" id="69181"/>
    <lineage>
        <taxon>Eukaryota</taxon>
        <taxon>Viridiplantae</taxon>
        <taxon>Streptophyta</taxon>
        <taxon>Embryophyta</taxon>
        <taxon>Tracheophyta</taxon>
        <taxon>Spermatophyta</taxon>
        <taxon>Magnoliopsida</taxon>
        <taxon>eudicotyledons</taxon>
        <taxon>Gunneridae</taxon>
        <taxon>Pentapetalae</taxon>
        <taxon>rosids</taxon>
        <taxon>malvids</taxon>
        <taxon>Brassicales</taxon>
        <taxon>Brassicaceae</taxon>
        <taxon>Brassiceae</taxon>
        <taxon>Brassica</taxon>
    </lineage>
</organism>
<name>A0A8S9KHP8_BRACR</name>
<dbReference type="AlphaFoldDB" id="A0A8S9KHP8"/>
<reference evidence="1" key="1">
    <citation type="submission" date="2019-12" db="EMBL/GenBank/DDBJ databases">
        <title>Genome sequencing and annotation of Brassica cretica.</title>
        <authorList>
            <person name="Studholme D.J."/>
            <person name="Sarris P.F."/>
        </authorList>
    </citation>
    <scope>NUCLEOTIDE SEQUENCE</scope>
    <source>
        <strain evidence="1">PFS-102/07</strain>
        <tissue evidence="1">Leaf</tissue>
    </source>
</reference>
<comment type="caution">
    <text evidence="1">The sequence shown here is derived from an EMBL/GenBank/DDBJ whole genome shotgun (WGS) entry which is preliminary data.</text>
</comment>
<dbReference type="EMBL" id="QGKY02000164">
    <property type="protein sequence ID" value="KAF2592963.1"/>
    <property type="molecule type" value="Genomic_DNA"/>
</dbReference>
<sequence>MWVVGYVPHSQFHEHVLEILSNAHLSDHVWVNKRHRLNGDFQPCVVEHAVVVLPSISDLSVYAFRAFDRSVRVIETCEERDGTSSFSIGQGSRSRTGGGGTELLASLSNLLFVLLSFDCNQHPRKKTQI</sequence>
<accession>A0A8S9KHP8</accession>
<evidence type="ECO:0000313" key="1">
    <source>
        <dbReference type="EMBL" id="KAF2592963.1"/>
    </source>
</evidence>